<accession>W1YLL7</accession>
<dbReference type="AlphaFoldDB" id="W1YLL7"/>
<name>W1YLL7_9ZZZZ</name>
<dbReference type="EMBL" id="AZMM01003920">
    <property type="protein sequence ID" value="ETJ42114.1"/>
    <property type="molecule type" value="Genomic_DNA"/>
</dbReference>
<proteinExistence type="predicted"/>
<comment type="caution">
    <text evidence="1">The sequence shown here is derived from an EMBL/GenBank/DDBJ whole genome shotgun (WGS) entry which is preliminary data.</text>
</comment>
<evidence type="ECO:0000313" key="1">
    <source>
        <dbReference type="EMBL" id="ETJ42114.1"/>
    </source>
</evidence>
<feature type="non-terminal residue" evidence="1">
    <location>
        <position position="101"/>
    </location>
</feature>
<protein>
    <submittedName>
        <fullName evidence="1">Oxidoreductase, pyridine nucleotide-disulfide family</fullName>
    </submittedName>
</protein>
<gene>
    <name evidence="1" type="ORF">Q604_UNBC03920G0001</name>
</gene>
<organism evidence="1">
    <name type="scientific">human gut metagenome</name>
    <dbReference type="NCBI Taxonomy" id="408170"/>
    <lineage>
        <taxon>unclassified sequences</taxon>
        <taxon>metagenomes</taxon>
        <taxon>organismal metagenomes</taxon>
    </lineage>
</organism>
<feature type="non-terminal residue" evidence="1">
    <location>
        <position position="1"/>
    </location>
</feature>
<sequence length="101" mass="11387">SCDEAADEYIKAWFALKLISKELGLGDPDGFLFIMSVGYNLAGIKSPMVDKFINTMRNASQSPMWDTCKQWCLDHVDEFEHIDADYINSISDELCQAITLS</sequence>
<reference evidence="1" key="1">
    <citation type="submission" date="2013-12" db="EMBL/GenBank/DDBJ databases">
        <title>A Varibaculum cambriense genome reconstructed from a premature infant gut community with otherwise low bacterial novelty that shifts toward anaerobic metabolism during the third week of life.</title>
        <authorList>
            <person name="Brown C.T."/>
            <person name="Sharon I."/>
            <person name="Thomas B.C."/>
            <person name="Castelle C.J."/>
            <person name="Morowitz M.J."/>
            <person name="Banfield J.F."/>
        </authorList>
    </citation>
    <scope>NUCLEOTIDE SEQUENCE</scope>
</reference>